<dbReference type="EMBL" id="JBHSIU010000130">
    <property type="protein sequence ID" value="MFC5007763.1"/>
    <property type="molecule type" value="Genomic_DNA"/>
</dbReference>
<proteinExistence type="predicted"/>
<evidence type="ECO:0000313" key="3">
    <source>
        <dbReference type="Proteomes" id="UP001595912"/>
    </source>
</evidence>
<organism evidence="2 3">
    <name type="scientific">Dactylosporangium cerinum</name>
    <dbReference type="NCBI Taxonomy" id="1434730"/>
    <lineage>
        <taxon>Bacteria</taxon>
        <taxon>Bacillati</taxon>
        <taxon>Actinomycetota</taxon>
        <taxon>Actinomycetes</taxon>
        <taxon>Micromonosporales</taxon>
        <taxon>Micromonosporaceae</taxon>
        <taxon>Dactylosporangium</taxon>
    </lineage>
</organism>
<dbReference type="Proteomes" id="UP001595912">
    <property type="component" value="Unassembled WGS sequence"/>
</dbReference>
<reference evidence="3" key="1">
    <citation type="journal article" date="2019" name="Int. J. Syst. Evol. Microbiol.">
        <title>The Global Catalogue of Microorganisms (GCM) 10K type strain sequencing project: providing services to taxonomists for standard genome sequencing and annotation.</title>
        <authorList>
            <consortium name="The Broad Institute Genomics Platform"/>
            <consortium name="The Broad Institute Genome Sequencing Center for Infectious Disease"/>
            <person name="Wu L."/>
            <person name="Ma J."/>
        </authorList>
    </citation>
    <scope>NUCLEOTIDE SEQUENCE [LARGE SCALE GENOMIC DNA]</scope>
    <source>
        <strain evidence="3">CGMCC 4.7152</strain>
    </source>
</reference>
<keyword evidence="3" id="KW-1185">Reference proteome</keyword>
<keyword evidence="1" id="KW-0472">Membrane</keyword>
<evidence type="ECO:0000256" key="1">
    <source>
        <dbReference type="SAM" id="Phobius"/>
    </source>
</evidence>
<name>A0ABV9WJN0_9ACTN</name>
<sequence length="172" mass="17833">MTAPVTAPERRRSAAAVWVAAAAFVVLVAGCAVATVVALDKAIGGVATRHCKTASAALLDQMAADPVLTADVPGTEVTARRRANPCDEGEETPASVTVVRALTAGTGWTDVRARYEQLLAAHGWTVAPAGEVLCGTRTVEGRTVAFELRDGVPPAGVEATIWFFGFPRDTSC</sequence>
<dbReference type="RefSeq" id="WP_380128405.1">
    <property type="nucleotide sequence ID" value="NZ_JBHSIU010000130.1"/>
</dbReference>
<keyword evidence="1" id="KW-1133">Transmembrane helix</keyword>
<evidence type="ECO:0008006" key="4">
    <source>
        <dbReference type="Google" id="ProtNLM"/>
    </source>
</evidence>
<comment type="caution">
    <text evidence="2">The sequence shown here is derived from an EMBL/GenBank/DDBJ whole genome shotgun (WGS) entry which is preliminary data.</text>
</comment>
<keyword evidence="1" id="KW-0812">Transmembrane</keyword>
<accession>A0ABV9WJN0</accession>
<protein>
    <recommendedName>
        <fullName evidence="4">Lipoprotein</fullName>
    </recommendedName>
</protein>
<gene>
    <name evidence="2" type="ORF">ACFPIJ_59395</name>
</gene>
<evidence type="ECO:0000313" key="2">
    <source>
        <dbReference type="EMBL" id="MFC5007763.1"/>
    </source>
</evidence>
<feature type="transmembrane region" description="Helical" evidence="1">
    <location>
        <begin position="15"/>
        <end position="39"/>
    </location>
</feature>